<dbReference type="EMBL" id="HBUF01044549">
    <property type="protein sequence ID" value="CAG6618945.1"/>
    <property type="molecule type" value="Transcribed_RNA"/>
</dbReference>
<proteinExistence type="predicted"/>
<reference evidence="2" key="1">
    <citation type="submission" date="2021-05" db="EMBL/GenBank/DDBJ databases">
        <authorList>
            <person name="Alioto T."/>
            <person name="Alioto T."/>
            <person name="Gomez Garrido J."/>
        </authorList>
    </citation>
    <scope>NUCLEOTIDE SEQUENCE</scope>
</reference>
<protein>
    <submittedName>
        <fullName evidence="2">Uncharacterized protein</fullName>
    </submittedName>
</protein>
<dbReference type="EMBL" id="HBUF01044548">
    <property type="protein sequence ID" value="CAG6618944.1"/>
    <property type="molecule type" value="Transcribed_RNA"/>
</dbReference>
<evidence type="ECO:0000256" key="1">
    <source>
        <dbReference type="SAM" id="SignalP"/>
    </source>
</evidence>
<sequence>MKTWTSLSIVDTYWAIFGFLWVQCNGTPPQPTDHPLPEYTEAHFIPKPQWSPVHGPLVFNTTDELVNFRDRLVNVHNLLTNNVTYNSVNSLISLYQDFKTSQHIHRGDLGQFYLHYKPVVSDDHMNCVGLTIRLRKQLVKELHNDFPDIDKYLFYSAGESRVKENNDLFTRPSLRGDEKWRHVALALHFIIKDRPGYFFLDQSFNAPVVTLMKDKEYPHQANFSVPYKYNKDDYLYSLSDNGFVNFTRYSLDFLSVDSRKTTGGFYLRQAHDSILDVTEKRALVKQKRSIVSRLPSMRRPLDIDLLLNNGTVLEIFEEGKYFPHFVAGKIDLAKTNLYAANLGLDCILEEKLARWSITLKFPPNGFFSLLRTLSQMAQDSHFISQLRRLDNIINVQSMRNSSYYASPEYTDSEEQQLGGGTDVVYDNFIQYINQLTSKEVLDMWRNYRQVVTVKKGSTMPDFPWSEQTYMKHHPTDYPNQTTTIRNTIEKLRPTFNYEVPDLDLK</sequence>
<name>A0A8D8LZ15_9HEMI</name>
<accession>A0A8D8LZ15</accession>
<evidence type="ECO:0000313" key="2">
    <source>
        <dbReference type="EMBL" id="CAG6618945.1"/>
    </source>
</evidence>
<keyword evidence="1" id="KW-0732">Signal</keyword>
<organism evidence="2">
    <name type="scientific">Cacopsylla melanoneura</name>
    <dbReference type="NCBI Taxonomy" id="428564"/>
    <lineage>
        <taxon>Eukaryota</taxon>
        <taxon>Metazoa</taxon>
        <taxon>Ecdysozoa</taxon>
        <taxon>Arthropoda</taxon>
        <taxon>Hexapoda</taxon>
        <taxon>Insecta</taxon>
        <taxon>Pterygota</taxon>
        <taxon>Neoptera</taxon>
        <taxon>Paraneoptera</taxon>
        <taxon>Hemiptera</taxon>
        <taxon>Sternorrhyncha</taxon>
        <taxon>Psylloidea</taxon>
        <taxon>Psyllidae</taxon>
        <taxon>Psyllinae</taxon>
        <taxon>Cacopsylla</taxon>
    </lineage>
</organism>
<feature type="signal peptide" evidence="1">
    <location>
        <begin position="1"/>
        <end position="26"/>
    </location>
</feature>
<dbReference type="EMBL" id="HBUF01044551">
    <property type="protein sequence ID" value="CAG6618947.1"/>
    <property type="molecule type" value="Transcribed_RNA"/>
</dbReference>
<dbReference type="AlphaFoldDB" id="A0A8D8LZ15"/>
<feature type="chain" id="PRO_5036261408" evidence="1">
    <location>
        <begin position="27"/>
        <end position="505"/>
    </location>
</feature>